<evidence type="ECO:0000313" key="3">
    <source>
        <dbReference type="EMBL" id="PAV87337.1"/>
    </source>
</evidence>
<comment type="caution">
    <text evidence="3">The sequence shown here is derived from an EMBL/GenBank/DDBJ whole genome shotgun (WGS) entry which is preliminary data.</text>
</comment>
<accession>A0A2A2LMW1</accession>
<feature type="region of interest" description="Disordered" evidence="2">
    <location>
        <begin position="1"/>
        <end position="22"/>
    </location>
</feature>
<name>A0A2A2LMW1_9BILA</name>
<sequence>MNQNLSYAYSTDPRGNSGQAQQIQGLSFHPSTYQSSTYTTSSTAPFHSSSSAGFIPNNLAAQNRQQQSLRVGGIEDGNDKRIVSMLDQYFEQSTPSTSNWNTHSGSSSNQLAQQQQPLSYSASSLIPTLTKNVKTLSPDKAEKERLKRARQAEAARMRYHRLSADEKRELNLKRTLAQKRKRQREKEIEELESILRETNDIQAPVIPSRAVAAVAASSVGGGGGVSGGTGFAPTTTQITATARPQAVHIVHHQAQTAQQQQQQPITNDPLQRSIGSILTLQEDPDITEQLREKRMRAKWAEAARSRYARMTPDERRNHNNRRRMRQMQNALNAIKDPSKADAASLALLQAAGATTGDPVKDEQLVRDHIKSQNAKKAEAARLRYHRMSDDEKRVYNQRRTEAFSGAQSLGGPQQGNLGTINLGSTSATAANNILTTIGSIQTMQGVKKGQNGEEDSDVLSTIERDVLRRTQQAHQQLLRNQRNGTAAQVLAAQLTRNGSPSSTVTTGYILNQSLPTGTHLQQQQQQQQAMPQVLHSHQVPQNLSRTQQAAHQAASNQGLSYSTQSMLLSNGSSSHPSQVSKSIHSCFKKLYIYIFLN</sequence>
<protein>
    <recommendedName>
        <fullName evidence="5">BZIP domain-containing protein</fullName>
    </recommendedName>
</protein>
<dbReference type="AlphaFoldDB" id="A0A2A2LMW1"/>
<keyword evidence="4" id="KW-1185">Reference proteome</keyword>
<feature type="region of interest" description="Disordered" evidence="2">
    <location>
        <begin position="516"/>
        <end position="537"/>
    </location>
</feature>
<evidence type="ECO:0000313" key="4">
    <source>
        <dbReference type="Proteomes" id="UP000218231"/>
    </source>
</evidence>
<organism evidence="3 4">
    <name type="scientific">Diploscapter pachys</name>
    <dbReference type="NCBI Taxonomy" id="2018661"/>
    <lineage>
        <taxon>Eukaryota</taxon>
        <taxon>Metazoa</taxon>
        <taxon>Ecdysozoa</taxon>
        <taxon>Nematoda</taxon>
        <taxon>Chromadorea</taxon>
        <taxon>Rhabditida</taxon>
        <taxon>Rhabditina</taxon>
        <taxon>Rhabditomorpha</taxon>
        <taxon>Rhabditoidea</taxon>
        <taxon>Rhabditidae</taxon>
        <taxon>Diploscapter</taxon>
    </lineage>
</organism>
<feature type="region of interest" description="Disordered" evidence="2">
    <location>
        <begin position="93"/>
        <end position="117"/>
    </location>
</feature>
<feature type="coiled-coil region" evidence="1">
    <location>
        <begin position="174"/>
        <end position="201"/>
    </location>
</feature>
<gene>
    <name evidence="3" type="ORF">WR25_12046</name>
</gene>
<dbReference type="PANTHER" id="PTHR22084">
    <property type="entry name" value="GEX INTERACTING PROTEIN PROTEIN 4"/>
    <property type="match status" value="1"/>
</dbReference>
<dbReference type="STRING" id="2018661.A0A2A2LMW1"/>
<evidence type="ECO:0000256" key="1">
    <source>
        <dbReference type="SAM" id="Coils"/>
    </source>
</evidence>
<evidence type="ECO:0008006" key="5">
    <source>
        <dbReference type="Google" id="ProtNLM"/>
    </source>
</evidence>
<dbReference type="OrthoDB" id="5816839at2759"/>
<reference evidence="3 4" key="1">
    <citation type="journal article" date="2017" name="Curr. Biol.">
        <title>Genome architecture and evolution of a unichromosomal asexual nematode.</title>
        <authorList>
            <person name="Fradin H."/>
            <person name="Zegar C."/>
            <person name="Gutwein M."/>
            <person name="Lucas J."/>
            <person name="Kovtun M."/>
            <person name="Corcoran D."/>
            <person name="Baugh L.R."/>
            <person name="Kiontke K."/>
            <person name="Gunsalus K."/>
            <person name="Fitch D.H."/>
            <person name="Piano F."/>
        </authorList>
    </citation>
    <scope>NUCLEOTIDE SEQUENCE [LARGE SCALE GENOMIC DNA]</scope>
    <source>
        <strain evidence="3">PF1309</strain>
    </source>
</reference>
<dbReference type="PANTHER" id="PTHR22084:SF4">
    <property type="entry name" value="BZIP DOMAIN-CONTAINING PROTEIN"/>
    <property type="match status" value="1"/>
</dbReference>
<evidence type="ECO:0000256" key="2">
    <source>
        <dbReference type="SAM" id="MobiDB-lite"/>
    </source>
</evidence>
<dbReference type="EMBL" id="LIAE01006579">
    <property type="protein sequence ID" value="PAV87337.1"/>
    <property type="molecule type" value="Genomic_DNA"/>
</dbReference>
<dbReference type="Proteomes" id="UP000218231">
    <property type="component" value="Unassembled WGS sequence"/>
</dbReference>
<keyword evidence="1" id="KW-0175">Coiled coil</keyword>
<proteinExistence type="predicted"/>